<keyword evidence="20 63" id="KW-1090">Inhibition of host innate immune response by virus</keyword>
<keyword evidence="54 63" id="KW-0449">Lipoprotein</keyword>
<dbReference type="Pfam" id="PF02226">
    <property type="entry name" value="Pico_P1A"/>
    <property type="match status" value="1"/>
</dbReference>
<evidence type="ECO:0000256" key="33">
    <source>
        <dbReference type="ARBA" id="ARBA00022807"/>
    </source>
</evidence>
<keyword evidence="21 63" id="KW-0645">Protease</keyword>
<comment type="subunit">
    <text evidence="8">Interacts with protein 3CD.</text>
</comment>
<comment type="subunit">
    <text evidence="7">Interacts with capsid protein VP1 and capsid protein VP3 to form heterotrimeric protomers.</text>
</comment>
<dbReference type="EC" id="3.4.22.28" evidence="63"/>
<dbReference type="Proteomes" id="UP000174268">
    <property type="component" value="Genome"/>
</dbReference>
<keyword evidence="11 63" id="KW-0696">RNA-directed RNA polymerase</keyword>
<dbReference type="PROSITE" id="PS50507">
    <property type="entry name" value="RDRP_SSRNA_POS"/>
    <property type="match status" value="1"/>
</dbReference>
<keyword evidence="36" id="KW-0862">Zinc</keyword>
<comment type="function">
    <text evidence="63">Protein 2B: Plays an essential role in the virus replication cycle by acting as a viroporin. Creates a pore in the host reticulum endoplasmic and as a consequence releases Ca2+ in the cytoplasm of infected cell. In turn, high levels of cytoplasmic calcium may trigger membrane trafficking and transport of viral ER-associated proteins to viroplasms, sites of viral genome replication.</text>
</comment>
<evidence type="ECO:0000256" key="31">
    <source>
        <dbReference type="ARBA" id="ARBA00022804"/>
    </source>
</evidence>
<comment type="function">
    <text evidence="62">Acts as a primer for viral RNA replication and remains covalently bound to viral genomic RNA. VPg is uridylylated prior to priming replication into VPg-pUpU. The oriI viral genomic sequence may act as a template for this. The VPg-pUpU is then used as primer on the genomic RNA poly(A) by the RNA-dependent RNA polymerase to replicate the viral genome. During genome replication, the VPg-RNA linkage is removed by the host TDP2, thereby accelerating replication. During the late stage of the replication cycle, host TDP2 is excluded from sites of viral RNA synthesis and encapsidation, allowing for the generation of progeny virions.</text>
</comment>
<evidence type="ECO:0000256" key="40">
    <source>
        <dbReference type="ARBA" id="ARBA00022870"/>
    </source>
</evidence>
<evidence type="ECO:0000256" key="11">
    <source>
        <dbReference type="ARBA" id="ARBA00022484"/>
    </source>
</evidence>
<keyword evidence="52 63" id="KW-1172">Pore-mediated penetration of viral genome into host cell</keyword>
<evidence type="ECO:0000256" key="44">
    <source>
        <dbReference type="ARBA" id="ARBA00022995"/>
    </source>
</evidence>
<evidence type="ECO:0000256" key="61">
    <source>
        <dbReference type="ARBA" id="ARBA00047631"/>
    </source>
</evidence>
<evidence type="ECO:0000256" key="34">
    <source>
        <dbReference type="ARBA" id="ARBA00022809"/>
    </source>
</evidence>
<evidence type="ECO:0000256" key="56">
    <source>
        <dbReference type="ARBA" id="ARBA00023303"/>
    </source>
</evidence>
<evidence type="ECO:0000256" key="23">
    <source>
        <dbReference type="ARBA" id="ARBA00022695"/>
    </source>
</evidence>
<dbReference type="InterPro" id="IPR043128">
    <property type="entry name" value="Rev_trsase/Diguanyl_cyclase"/>
</dbReference>
<dbReference type="Pfam" id="PF00680">
    <property type="entry name" value="RdRP_1"/>
    <property type="match status" value="1"/>
</dbReference>
<dbReference type="GO" id="GO:0039618">
    <property type="term" value="C:T=pseudo3 icosahedral viral capsid"/>
    <property type="evidence" value="ECO:0007669"/>
    <property type="project" value="UniProtKB-KW"/>
</dbReference>
<evidence type="ECO:0000256" key="39">
    <source>
        <dbReference type="ARBA" id="ARBA00022844"/>
    </source>
</evidence>
<evidence type="ECO:0000256" key="47">
    <source>
        <dbReference type="ARBA" id="ARBA00023065"/>
    </source>
</evidence>
<keyword evidence="55 63" id="KW-1160">Virus entry into host cell</keyword>
<keyword evidence="45 63" id="KW-1182">Viral ion channel</keyword>
<evidence type="ECO:0000256" key="6">
    <source>
        <dbReference type="ARBA" id="ARBA00011124"/>
    </source>
</evidence>
<dbReference type="InterPro" id="IPR014759">
    <property type="entry name" value="Helicase_SF3_ssRNA_vir"/>
</dbReference>
<evidence type="ECO:0000256" key="30">
    <source>
        <dbReference type="ARBA" id="ARBA00022801"/>
    </source>
</evidence>
<evidence type="ECO:0000256" key="64">
    <source>
        <dbReference type="SAM" id="MobiDB-lite"/>
    </source>
</evidence>
<keyword evidence="9 63" id="KW-0813">Transport</keyword>
<keyword evidence="31 63" id="KW-1161">Viral attachment to host cell</keyword>
<dbReference type="Gene3D" id="3.40.50.300">
    <property type="entry name" value="P-loop containing nucleotide triphosphate hydrolases"/>
    <property type="match status" value="1"/>
</dbReference>
<evidence type="ECO:0000256" key="14">
    <source>
        <dbReference type="ARBA" id="ARBA00022553"/>
    </source>
</evidence>
<dbReference type="SUPFAM" id="SSF56672">
    <property type="entry name" value="DNA/RNA polymerases"/>
    <property type="match status" value="1"/>
</dbReference>
<dbReference type="Pfam" id="PF00947">
    <property type="entry name" value="Pico_P2A"/>
    <property type="match status" value="1"/>
</dbReference>
<dbReference type="FunFam" id="2.40.10.10:FF:000020">
    <property type="entry name" value="Genome polyprotein"/>
    <property type="match status" value="1"/>
</dbReference>
<evidence type="ECO:0000256" key="7">
    <source>
        <dbReference type="ARBA" id="ARBA00011474"/>
    </source>
</evidence>
<evidence type="ECO:0000256" key="48">
    <source>
        <dbReference type="ARBA" id="ARBA00023136"/>
    </source>
</evidence>
<evidence type="ECO:0000256" key="8">
    <source>
        <dbReference type="ARBA" id="ARBA00011647"/>
    </source>
</evidence>
<evidence type="ECO:0000256" key="36">
    <source>
        <dbReference type="ARBA" id="ARBA00022833"/>
    </source>
</evidence>
<dbReference type="InterPro" id="IPR000081">
    <property type="entry name" value="Peptidase_C3"/>
</dbReference>
<comment type="subunit">
    <text evidence="63">Capsid protein VP1: Interacts with capsid protein VP0, and capsid protein VP3 to form heterotrimeric protomers. Five protomers subsequently associate to form pentamers which serve as building blocks for the capsid. Interacts with capsid protein VP2, capsid protein VP3 and capsid protein VP4 following cleavage of capsid protein VP0.</text>
</comment>
<dbReference type="GO" id="GO:0075509">
    <property type="term" value="P:endocytosis involved in viral entry into host cell"/>
    <property type="evidence" value="ECO:0007669"/>
    <property type="project" value="UniProtKB-KW"/>
</dbReference>
<dbReference type="PROSITE" id="PS51218">
    <property type="entry name" value="SF3_HELICASE_2"/>
    <property type="match status" value="1"/>
</dbReference>
<feature type="compositionally biased region" description="Basic and acidic residues" evidence="64">
    <location>
        <begin position="215"/>
        <end position="234"/>
    </location>
</feature>
<evidence type="ECO:0000256" key="32">
    <source>
        <dbReference type="ARBA" id="ARBA00022806"/>
    </source>
</evidence>
<keyword evidence="48 63" id="KW-0472">Membrane</keyword>
<dbReference type="Pfam" id="PF00910">
    <property type="entry name" value="RNA_helicase"/>
    <property type="match status" value="1"/>
</dbReference>
<dbReference type="GO" id="GO:0004197">
    <property type="term" value="F:cysteine-type endopeptidase activity"/>
    <property type="evidence" value="ECO:0007669"/>
    <property type="project" value="UniProtKB-EC"/>
</dbReference>
<feature type="region of interest" description="Disordered" evidence="64">
    <location>
        <begin position="212"/>
        <end position="234"/>
    </location>
</feature>
<evidence type="ECO:0000259" key="67">
    <source>
        <dbReference type="PROSITE" id="PS51874"/>
    </source>
</evidence>
<comment type="function">
    <text evidence="63">Protein 2C: Induces and associates with structural rearrangements of intracellular membranes. Displays RNA-binding, nucleotide binding and NTPase activities. May play a role in virion morphogenesis and viral RNA encapsidation by interacting with the capsid protein VP3.</text>
</comment>
<dbReference type="SUPFAM" id="SSF89043">
    <property type="entry name" value="Soluble domain of poliovirus core protein 3a"/>
    <property type="match status" value="1"/>
</dbReference>
<comment type="subunit">
    <text evidence="6">Interacts with RNA-directed RNA polymerase.</text>
</comment>
<evidence type="ECO:0000256" key="19">
    <source>
        <dbReference type="ARBA" id="ARBA00022595"/>
    </source>
</evidence>
<evidence type="ECO:0000256" key="63">
    <source>
        <dbReference type="RuleBase" id="RU364118"/>
    </source>
</evidence>
<keyword evidence="14" id="KW-0597">Phosphoprotein</keyword>
<keyword evidence="12 63" id="KW-1036">Host cytoplasmic vesicle</keyword>
<evidence type="ECO:0000256" key="52">
    <source>
        <dbReference type="ARBA" id="ARBA00023255"/>
    </source>
</evidence>
<keyword evidence="15 63" id="KW-1192">Host mRNA suppression by virus</keyword>
<evidence type="ECO:0000256" key="5">
    <source>
        <dbReference type="ARBA" id="ARBA00008303"/>
    </source>
</evidence>
<dbReference type="InterPro" id="IPR043504">
    <property type="entry name" value="Peptidase_S1_PA_chymotrypsin"/>
</dbReference>
<dbReference type="GO" id="GO:0039694">
    <property type="term" value="P:viral RNA genome replication"/>
    <property type="evidence" value="ECO:0007669"/>
    <property type="project" value="InterPro"/>
</dbReference>
<keyword evidence="47 63" id="KW-0406">Ion transport</keyword>
<evidence type="ECO:0000256" key="41">
    <source>
        <dbReference type="ARBA" id="ARBA00022884"/>
    </source>
</evidence>
<dbReference type="InterPro" id="IPR000199">
    <property type="entry name" value="Peptidase_C3A/C3B_picornavir"/>
</dbReference>
<evidence type="ECO:0000256" key="49">
    <source>
        <dbReference type="ARBA" id="ARBA00023197"/>
    </source>
</evidence>
<evidence type="ECO:0000256" key="45">
    <source>
        <dbReference type="ARBA" id="ARBA00023039"/>
    </source>
</evidence>
<evidence type="ECO:0000256" key="43">
    <source>
        <dbReference type="ARBA" id="ARBA00022953"/>
    </source>
</evidence>
<evidence type="ECO:0000259" key="65">
    <source>
        <dbReference type="PROSITE" id="PS50507"/>
    </source>
</evidence>
<dbReference type="GO" id="GO:0005198">
    <property type="term" value="F:structural molecule activity"/>
    <property type="evidence" value="ECO:0007669"/>
    <property type="project" value="InterPro"/>
</dbReference>
<protein>
    <recommendedName>
        <fullName evidence="63">Genome polyprotein</fullName>
    </recommendedName>
    <component>
        <recommendedName>
            <fullName evidence="63">P3</fullName>
        </recommendedName>
    </component>
    <component>
        <recommendedName>
            <fullName evidence="63">Protein 3AB</fullName>
        </recommendedName>
    </component>
    <component>
        <recommendedName>
            <fullName evidence="63">P2</fullName>
        </recommendedName>
    </component>
    <component>
        <recommendedName>
            <fullName evidence="63">P1</fullName>
        </recommendedName>
    </component>
    <component>
        <recommendedName>
            <fullName evidence="63">Capsid protein VP0</fullName>
        </recommendedName>
        <alternativeName>
            <fullName evidence="63">VP4-VP2</fullName>
        </alternativeName>
    </component>
    <component>
        <recommendedName>
            <fullName evidence="63">Capsid protein VP4</fullName>
        </recommendedName>
        <alternativeName>
            <fullName evidence="63">P1A</fullName>
        </alternativeName>
        <alternativeName>
            <fullName evidence="63">Virion protein 4</fullName>
        </alternativeName>
    </component>
    <component>
        <recommendedName>
            <fullName evidence="63">Capsid protein VP2</fullName>
        </recommendedName>
        <alternativeName>
            <fullName evidence="63">P1B</fullName>
        </alternativeName>
        <alternativeName>
            <fullName evidence="63">Virion protein 2</fullName>
        </alternativeName>
    </component>
    <component>
        <recommendedName>
            <fullName evidence="63">Capsid protein VP3</fullName>
        </recommendedName>
        <alternativeName>
            <fullName evidence="63">P1C</fullName>
        </alternativeName>
        <alternativeName>
            <fullName evidence="63">Virion protein 3</fullName>
        </alternativeName>
    </component>
    <component>
        <recommendedName>
            <fullName evidence="63">Capsid protein VP1</fullName>
        </recommendedName>
        <alternativeName>
            <fullName evidence="63">P1D</fullName>
        </alternativeName>
        <alternativeName>
            <fullName evidence="63">Virion protein 1</fullName>
        </alternativeName>
    </component>
    <component>
        <recommendedName>
            <fullName evidence="63">Protease 2A</fullName>
            <shortName evidence="63">P2A</shortName>
            <ecNumber evidence="63">3.4.22.29</ecNumber>
        </recommendedName>
        <alternativeName>
            <fullName evidence="63">Picornain 2A</fullName>
        </alternativeName>
        <alternativeName>
            <fullName evidence="63">Protein 2A</fullName>
        </alternativeName>
    </component>
    <component>
        <recommendedName>
            <fullName evidence="63">Protein 2B</fullName>
            <shortName evidence="63">P2B</shortName>
        </recommendedName>
    </component>
    <component>
        <recommendedName>
            <fullName evidence="63">Protein 2C</fullName>
            <shortName evidence="63">P2C</shortName>
            <ecNumber evidence="63">3.6.1.15</ecNumber>
        </recommendedName>
    </component>
    <component>
        <recommendedName>
            <fullName evidence="63">Protein 3A</fullName>
            <shortName evidence="63">P3A</shortName>
        </recommendedName>
    </component>
    <component>
        <recommendedName>
            <fullName evidence="63">Viral protein genome-linked</fullName>
            <shortName evidence="63">VPg</shortName>
        </recommendedName>
        <alternativeName>
            <fullName evidence="63">Protein 3B</fullName>
            <shortName evidence="63">P3B</shortName>
        </alternativeName>
    </component>
    <component>
        <recommendedName>
            <fullName evidence="63">Protein 3CD</fullName>
            <ecNumber evidence="63">3.4.22.28</ecNumber>
        </recommendedName>
    </component>
    <component>
        <recommendedName>
            <fullName evidence="63">Protease 3C</fullName>
            <shortName evidence="63">P3C</shortName>
        </recommendedName>
    </component>
    <component>
        <recommendedName>
            <fullName evidence="63">RNA-directed RNA polymerase</fullName>
            <shortName evidence="63">RdRp</shortName>
            <ecNumber evidence="63">2.7.7.48</ecNumber>
        </recommendedName>
        <alternativeName>
            <fullName evidence="63">3D polymerase</fullName>
            <shortName evidence="63">3Dpol</shortName>
        </alternativeName>
        <alternativeName>
            <fullName evidence="63">Protein 3D</fullName>
            <shortName evidence="63">3D</shortName>
        </alternativeName>
    </component>
</protein>
<evidence type="ECO:0000256" key="60">
    <source>
        <dbReference type="ARBA" id="ARBA00046779"/>
    </source>
</evidence>
<feature type="domain" description="RdRp catalytic" evidence="65">
    <location>
        <begin position="1922"/>
        <end position="2035"/>
    </location>
</feature>
<dbReference type="EC" id="3.4.22.29" evidence="63"/>
<keyword evidence="18 63" id="KW-0945">Host-virus interaction</keyword>
<evidence type="ECO:0000256" key="20">
    <source>
        <dbReference type="ARBA" id="ARBA00022632"/>
    </source>
</evidence>
<dbReference type="InterPro" id="IPR044067">
    <property type="entry name" value="PCV_3C_PRO"/>
</dbReference>
<keyword evidence="27 63" id="KW-0677">Repeat</keyword>
<dbReference type="GO" id="GO:0006351">
    <property type="term" value="P:DNA-templated transcription"/>
    <property type="evidence" value="ECO:0007669"/>
    <property type="project" value="InterPro"/>
</dbReference>
<dbReference type="GO" id="GO:0003724">
    <property type="term" value="F:RNA helicase activity"/>
    <property type="evidence" value="ECO:0007669"/>
    <property type="project" value="InterPro"/>
</dbReference>
<keyword evidence="40 63" id="KW-1043">Host membrane</keyword>
<dbReference type="GO" id="GO:0044162">
    <property type="term" value="C:host cell cytoplasmic vesicle membrane"/>
    <property type="evidence" value="ECO:0007669"/>
    <property type="project" value="UniProtKB-SubCell"/>
</dbReference>
<dbReference type="InterPro" id="IPR027417">
    <property type="entry name" value="P-loop_NTPase"/>
</dbReference>
<comment type="subcellular location">
    <subcellularLocation>
        <location evidence="3">Host cytoplasmic vesicle membrane</location>
        <topology evidence="3">Peripheral membrane protein</topology>
        <orientation evidence="3">Cytoplasmic side</orientation>
    </subcellularLocation>
    <subcellularLocation>
        <location evidence="2">Host nucleus</location>
    </subcellularLocation>
    <subcellularLocation>
        <location evidence="4">Virion</location>
    </subcellularLocation>
</comment>
<keyword evidence="37 63" id="KW-0067">ATP-binding</keyword>
<dbReference type="InterPro" id="IPR003138">
    <property type="entry name" value="Pico_P1A"/>
</dbReference>
<dbReference type="InterPro" id="IPR009003">
    <property type="entry name" value="Peptidase_S1_PA"/>
</dbReference>
<keyword evidence="10 63" id="KW-1113">Inhibition of host RLR pathway by virus</keyword>
<dbReference type="InterPro" id="IPR000605">
    <property type="entry name" value="Helicase_SF3_ssDNA/RNA_vir"/>
</dbReference>
<evidence type="ECO:0000256" key="53">
    <source>
        <dbReference type="ARBA" id="ARBA00023280"/>
    </source>
</evidence>
<keyword evidence="28 63" id="KW-0547">Nucleotide-binding</keyword>
<evidence type="ECO:0000256" key="55">
    <source>
        <dbReference type="ARBA" id="ARBA00023296"/>
    </source>
</evidence>
<keyword evidence="22 63" id="KW-0808">Transferase</keyword>
<dbReference type="SMART" id="SM00382">
    <property type="entry name" value="AAA"/>
    <property type="match status" value="1"/>
</dbReference>
<comment type="catalytic activity">
    <reaction evidence="57 63">
        <text>Selective cleavage of Tyr-|-Gly bond in the picornavirus polyprotein.</text>
        <dbReference type="EC" id="3.4.22.29"/>
    </reaction>
</comment>
<evidence type="ECO:0000256" key="62">
    <source>
        <dbReference type="ARBA" id="ARBA00054285"/>
    </source>
</evidence>
<comment type="catalytic activity">
    <reaction evidence="63">
        <text>RNA(n) + a ribonucleoside 5'-triphosphate = RNA(n+1) + diphosphate</text>
        <dbReference type="Rhea" id="RHEA:21248"/>
        <dbReference type="Rhea" id="RHEA-COMP:14527"/>
        <dbReference type="Rhea" id="RHEA-COMP:17342"/>
        <dbReference type="ChEBI" id="CHEBI:33019"/>
        <dbReference type="ChEBI" id="CHEBI:61557"/>
        <dbReference type="ChEBI" id="CHEBI:140395"/>
        <dbReference type="EC" id="2.7.7.48"/>
    </reaction>
</comment>
<evidence type="ECO:0000256" key="29">
    <source>
        <dbReference type="ARBA" id="ARBA00022771"/>
    </source>
</evidence>
<evidence type="ECO:0000256" key="37">
    <source>
        <dbReference type="ARBA" id="ARBA00022840"/>
    </source>
</evidence>
<comment type="function">
    <text evidence="63">Capsid protein VP0: Component of immature procapsids, which is cleaved into capsid proteins VP4 and VP2 after maturation. Allows the capsid to remain inactive before the maturation step.</text>
</comment>
<dbReference type="InterPro" id="IPR001205">
    <property type="entry name" value="RNA-dir_pol_C"/>
</dbReference>
<keyword evidence="30 63" id="KW-0378">Hydrolase</keyword>
<comment type="function">
    <text evidence="63">Capsid protein VP3: Forms an icosahedral capsid of pseudo T=3 symmetry with capsid proteins VP2 and VP3. The capsid is 300 Angstroms in diameter, composed of 60 copies of each capsid protein and enclosing the viral positive strand RNA genome.</text>
</comment>
<evidence type="ECO:0000256" key="50">
    <source>
        <dbReference type="ARBA" id="ARBA00023200"/>
    </source>
</evidence>
<dbReference type="GO" id="GO:0052170">
    <property type="term" value="P:symbiont-mediated suppression of host innate immune response"/>
    <property type="evidence" value="ECO:0007669"/>
    <property type="project" value="UniProtKB-KW"/>
</dbReference>
<reference evidence="68 69" key="1">
    <citation type="journal article" date="2016" name="Front. Microbiol.">
        <title>Comparative Genetic Analyses of Human Rhinovirus C (HRV-C) Complete Genome from Malaysia.</title>
        <authorList>
            <person name="Khaw Y.S."/>
            <person name="Chan Y.F."/>
            <person name="Jafar F.L."/>
            <person name="Othman N."/>
            <person name="Chee H.Y."/>
        </authorList>
    </citation>
    <scope>NUCLEOTIDE SEQUENCE [LARGE SCALE GENOMIC DNA]</scope>
    <source>
        <strain evidence="68">3805-MY-10</strain>
    </source>
</reference>
<dbReference type="Gene3D" id="4.10.880.10">
    <property type="entry name" value="Poliovirus 3D polymerase Domain 1 (Nucleotidyltransferase)"/>
    <property type="match status" value="2"/>
</dbReference>
<dbReference type="InterPro" id="IPR029053">
    <property type="entry name" value="Viral_coat"/>
</dbReference>
<keyword evidence="51 63" id="KW-1262">Eukaryotic host gene expression shutoff by virus</keyword>
<comment type="cofactor">
    <cofactor evidence="1">
        <name>Mg(2+)</name>
        <dbReference type="ChEBI" id="CHEBI:18420"/>
    </cofactor>
</comment>
<dbReference type="InterPro" id="IPR059138">
    <property type="entry name" value="Pico_VP1"/>
</dbReference>
<dbReference type="GO" id="GO:0034220">
    <property type="term" value="P:monoatomic ion transmembrane transport"/>
    <property type="evidence" value="ECO:0007669"/>
    <property type="project" value="UniProtKB-KW"/>
</dbReference>
<comment type="similarity">
    <text evidence="5 63">Belongs to the picornaviruses polyprotein family.</text>
</comment>
<keyword evidence="24 63" id="KW-1143">T=pseudo3 icosahedral capsid protein</keyword>
<comment type="function">
    <text evidence="63">Protein 3CD: Involved in the viral replication complex and viral polypeptide maturation. It exhibits protease activity with a specificity and catalytic efficiency that is different from protease 3C. Protein 3CD lacks polymerase activity. Protein 3CD binds to the 5'UTR of the viral genome.</text>
</comment>
<comment type="subunit">
    <text evidence="59">Homodimer. Interacts with host GBF1. Interacts (via GOLD domain) with host ACBD3 (via GOLD domain); this interaction allows the formation of a viral protein 3A/ACBD3 heterotetramer with a 2:2 stoichiometry, which will stimulate the recruitment of host PI4KB in order to synthesize PI4P at the viral RNA replication sites.</text>
</comment>
<keyword evidence="42 63" id="KW-1164">Virus endocytosis by host</keyword>
<comment type="function">
    <text evidence="63">RNA-directed RNA polymerase: Replicates the viral genomic RNA on the surface of intracellular membranes. May form linear arrays of subunits that propagate along a strong head-to-tail interaction called interface-I. Covalently attaches UMP to a tyrosine of VPg, which is used to prime RNA synthesis. The positive stranded RNA genome is first replicated at virus induced membranous vesicles, creating a dsRNA genomic replication form. This dsRNA is then used as template to synthesize positive stranded RNA genomes. ss(+)RNA genomes are either translated, replicated or encapsidated.</text>
</comment>
<evidence type="ECO:0000313" key="68">
    <source>
        <dbReference type="EMBL" id="AMB19799.1"/>
    </source>
</evidence>
<evidence type="ECO:0000256" key="25">
    <source>
        <dbReference type="ARBA" id="ARBA00022707"/>
    </source>
</evidence>
<dbReference type="Pfam" id="PF01552">
    <property type="entry name" value="Pico_P2B"/>
    <property type="match status" value="1"/>
</dbReference>
<keyword evidence="34 63" id="KW-1193">Eukaryotic host translation shutoff by virus</keyword>
<keyword evidence="32 63" id="KW-0347">Helicase</keyword>
<dbReference type="GO" id="GO:0042025">
    <property type="term" value="C:host cell nucleus"/>
    <property type="evidence" value="ECO:0007669"/>
    <property type="project" value="UniProtKB-SubCell"/>
</dbReference>
<dbReference type="InterPro" id="IPR043502">
    <property type="entry name" value="DNA/RNA_pol_sf"/>
</dbReference>
<organism evidence="68 69">
    <name type="scientific">Rhinovirus C</name>
    <dbReference type="NCBI Taxonomy" id="463676"/>
    <lineage>
        <taxon>Viruses</taxon>
        <taxon>Riboviria</taxon>
        <taxon>Orthornavirae</taxon>
        <taxon>Pisuviricota</taxon>
        <taxon>Pisoniviricetes</taxon>
        <taxon>Picornavirales</taxon>
        <taxon>Picornaviridae</taxon>
        <taxon>Ensavirinae</taxon>
        <taxon>Enterovirus</taxon>
        <taxon>Enterovirus cerhino</taxon>
    </lineage>
</organism>
<evidence type="ECO:0000256" key="35">
    <source>
        <dbReference type="ARBA" id="ARBA00022813"/>
    </source>
</evidence>
<keyword evidence="38" id="KW-0460">Magnesium</keyword>
<evidence type="ECO:0000256" key="22">
    <source>
        <dbReference type="ARBA" id="ARBA00022679"/>
    </source>
</evidence>
<comment type="subunit">
    <text evidence="60">Homohexamer; forms a hexameric ring structure with 6-fold symmetry characteristic of AAA+ ATPases. Interacts (via N-terminus) with host RTN3 (via reticulon domain); this interaction is important for viral replication. Interacts with capsid protein VP3; this interaction may be important for virion morphogenesis.</text>
</comment>
<proteinExistence type="inferred from homology"/>
<dbReference type="GO" id="GO:0015267">
    <property type="term" value="F:channel activity"/>
    <property type="evidence" value="ECO:0007669"/>
    <property type="project" value="UniProtKB-KW"/>
</dbReference>
<evidence type="ECO:0000256" key="1">
    <source>
        <dbReference type="ARBA" id="ARBA00001946"/>
    </source>
</evidence>
<evidence type="ECO:0000256" key="12">
    <source>
        <dbReference type="ARBA" id="ARBA00022488"/>
    </source>
</evidence>
<keyword evidence="50 63" id="KW-1035">Host cytoplasm</keyword>
<evidence type="ECO:0000256" key="2">
    <source>
        <dbReference type="ARBA" id="ARBA00004147"/>
    </source>
</evidence>
<comment type="function">
    <text evidence="63">Protein 3A: Localizes the viral replication complex to the surface of membranous vesicles. It inhibits host cell endoplasmic reticulum-to-Golgi apparatus transport and causes the disassembly of the Golgi complex, possibly through GBF1 interaction. This would result in depletion of MHC, trail receptors and IFN receptors at the host cell surface.</text>
</comment>
<dbReference type="PROSITE" id="PS51874">
    <property type="entry name" value="PCV_3C_PRO"/>
    <property type="match status" value="1"/>
</dbReference>
<evidence type="ECO:0000256" key="59">
    <source>
        <dbReference type="ARBA" id="ARBA00046425"/>
    </source>
</evidence>
<comment type="catalytic activity">
    <reaction evidence="63">
        <text>Selective cleavage of Gln-|-Gly bond in the poliovirus polyprotein. In other picornavirus reactions Glu may be substituted for Gln, and Ser or Thr for Gly.</text>
        <dbReference type="EC" id="3.4.22.28"/>
    </reaction>
</comment>
<keyword evidence="39 63" id="KW-0946">Virion</keyword>
<keyword evidence="29" id="KW-0863">Zinc-finger</keyword>
<keyword evidence="35" id="KW-0068">Autocatalytic cleavage</keyword>
<keyword evidence="43 63" id="KW-0693">Viral RNA replication</keyword>
<evidence type="ECO:0000256" key="46">
    <source>
        <dbReference type="ARBA" id="ARBA00023050"/>
    </source>
</evidence>
<comment type="function">
    <text evidence="58">Localizes the viral replication complex to the surface of membranous vesicles. It inhibits host cell endoplasmic reticulum-to-Golgi apparatus transport and causes the disassembly of the Golgi complex, possibly through GBF1 interaction. This would result in depletion of MHC, trail receptors and IFN receptors at the host cell surface. Plays an essential role in viral RNA replication by recruiting ACBD3 and PI4KB at the viral replication sites, thereby allowing the formation of the rearranged membranous structures where viral replication takes place.</text>
</comment>
<comment type="function">
    <text evidence="63">Protease 2A: Cysteine protease that cleaves viral polyprotein and specific host proteins.</text>
</comment>
<name>A0A172GFX9_9ENTO</name>
<dbReference type="SUPFAM" id="SSF52540">
    <property type="entry name" value="P-loop containing nucleoside triphosphate hydrolases"/>
    <property type="match status" value="1"/>
</dbReference>
<keyword evidence="23 63" id="KW-0548">Nucleotidyltransferase</keyword>
<keyword evidence="44 63" id="KW-1190">Host gene expression shutoff by virus</keyword>
<evidence type="ECO:0000256" key="26">
    <source>
        <dbReference type="ARBA" id="ARBA00022723"/>
    </source>
</evidence>
<comment type="function">
    <text evidence="63">Capsid protein VP4: Lies on the inner surface of the capsid shell. After binding to the host receptor, the capsid undergoes conformational changes. Capsid protein VP4 is released, Capsid protein VP1 N-terminus is externalized, and together, they shape a pore in the host membrane through which the viral genome is translocated into the host cell cytoplasm.</text>
</comment>
<dbReference type="InterPro" id="IPR033703">
    <property type="entry name" value="Rhv-like"/>
</dbReference>
<keyword evidence="13 63" id="KW-0191">Covalent protein-RNA linkage</keyword>
<evidence type="ECO:0000256" key="16">
    <source>
        <dbReference type="ARBA" id="ARBA00022561"/>
    </source>
</evidence>
<dbReference type="Gene3D" id="1.20.960.20">
    <property type="match status" value="1"/>
</dbReference>
<evidence type="ECO:0000256" key="17">
    <source>
        <dbReference type="ARBA" id="ARBA00022562"/>
    </source>
</evidence>
<evidence type="ECO:0000256" key="24">
    <source>
        <dbReference type="ARBA" id="ARBA00022706"/>
    </source>
</evidence>
<dbReference type="InterPro" id="IPR014838">
    <property type="entry name" value="P3A"/>
</dbReference>
<dbReference type="Gene3D" id="6.10.20.20">
    <property type="entry name" value="Poliovirus 3A protein-like"/>
    <property type="match status" value="1"/>
</dbReference>
<evidence type="ECO:0000256" key="28">
    <source>
        <dbReference type="ARBA" id="ARBA00022741"/>
    </source>
</evidence>
<evidence type="ECO:0000256" key="51">
    <source>
        <dbReference type="ARBA" id="ARBA00023247"/>
    </source>
</evidence>
<dbReference type="InterPro" id="IPR002527">
    <property type="entry name" value="Pico_P2B"/>
</dbReference>
<dbReference type="EMBL" id="KP890663">
    <property type="protein sequence ID" value="AMB19799.1"/>
    <property type="molecule type" value="Genomic_RNA"/>
</dbReference>
<keyword evidence="17" id="KW-1048">Host nucleus</keyword>
<evidence type="ECO:0000256" key="27">
    <source>
        <dbReference type="ARBA" id="ARBA00022737"/>
    </source>
</evidence>
<evidence type="ECO:0000256" key="21">
    <source>
        <dbReference type="ARBA" id="ARBA00022670"/>
    </source>
</evidence>
<dbReference type="CDD" id="cd00205">
    <property type="entry name" value="rhv_like"/>
    <property type="match status" value="3"/>
</dbReference>
<keyword evidence="53 63" id="KW-0899">Viral immunoevasion</keyword>
<dbReference type="GO" id="GO:0003968">
    <property type="term" value="F:RNA-directed RNA polymerase activity"/>
    <property type="evidence" value="ECO:0007669"/>
    <property type="project" value="UniProtKB-KW"/>
</dbReference>
<comment type="function">
    <text evidence="63">Capsid protein VP2: Forms an icosahedral capsid of pseudo T=3 symmetry with capsid proteins VP2 and VP3. The capsid is 300 Angstroms in diameter, composed of 60 copies of each capsid protein and enclosing the viral positive strand RNA genome.</text>
</comment>
<keyword evidence="25 63" id="KW-0519">Myristate</keyword>
<keyword evidence="16 63" id="KW-0167">Capsid protein</keyword>
<dbReference type="Gene3D" id="2.60.120.20">
    <property type="match status" value="3"/>
</dbReference>
<keyword evidence="41 63" id="KW-0694">RNA-binding</keyword>
<dbReference type="InterPro" id="IPR036203">
    <property type="entry name" value="P3A_soluble_dom"/>
</dbReference>
<dbReference type="SUPFAM" id="SSF50494">
    <property type="entry name" value="Trypsin-like serine proteases"/>
    <property type="match status" value="2"/>
</dbReference>
<dbReference type="InterPro" id="IPR001676">
    <property type="entry name" value="Picornavirus_capsid"/>
</dbReference>
<dbReference type="GO" id="GO:0044694">
    <property type="term" value="P:symbiont genome entry into host cell via pore formation in plasma membrane"/>
    <property type="evidence" value="ECO:0007669"/>
    <property type="project" value="UniProtKB-KW"/>
</dbReference>
<dbReference type="GO" id="GO:0005524">
    <property type="term" value="F:ATP binding"/>
    <property type="evidence" value="ECO:0007669"/>
    <property type="project" value="UniProtKB-KW"/>
</dbReference>
<evidence type="ECO:0000256" key="18">
    <source>
        <dbReference type="ARBA" id="ARBA00022581"/>
    </source>
</evidence>
<dbReference type="Pfam" id="PF00073">
    <property type="entry name" value="Rhv"/>
    <property type="match status" value="2"/>
</dbReference>
<evidence type="ECO:0000256" key="57">
    <source>
        <dbReference type="ARBA" id="ARBA00024513"/>
    </source>
</evidence>
<keyword evidence="56 63" id="KW-0407">Ion channel</keyword>
<dbReference type="GO" id="GO:0039522">
    <property type="term" value="P:symbiont-mediated suppression of host mRNA export from nucleus"/>
    <property type="evidence" value="ECO:0007669"/>
    <property type="project" value="UniProtKB-KW"/>
</dbReference>
<sequence precursor="true">MGAQVSRQTTGSHENAITANNGGLVKYFNINYYKDSASSGLAKQDFSQDPSKFTQPLADVLTNPALMSPSVEACGFSDRLKQITIGNSTITTQDALNTVLAYGEWPEYLADVDATSVDKPTHPETSSDRFYTLASVDWVSTSKGWWWKLPDALKDMGIFGQNLYYHSMGRAGYIIHTQCNATKFHSGALLVVLIPEHQLAYAGGTKANVGYTHTHPGERGHEIRDQGRDNNRPDEDPFFNCNGTLFGNLTIFPHQIINLRTNNSSTIITPYINCQPMDNMLKHNNLTLLIVPLVNLRPAPNASPSVAITISVAPYKSEFSGAMETRFTVQTQGLPVRMPSGAQQFMTTEDEQSPNILPGYHSSKKIHIPGKITSVLHMARVDSFMPINNVESEIGKVSIYNVTVTKKAPNSDGLILSIPLDMSNSLFSTTLLGEILNYFTNWSGSITLTFMCVCDSFSTGKFLLAYTPPGGAHPKTRKEAMLGVHVIWDLGLQSSCTMVVPWISSGFYRNTKSDNHTEAGFVSLWHQTDFIATTTTGQGAILVTCSGCPDISVRMLGDTPMMKQEDTLQNNDPVEQFIHDTLNEVVVVPNTQASGPQHTTKPSALSAMEIGASSTATPESTMETRYVVNDNTNEEAEIEIFLGRSAIWTHIQLKKGFEKWNINFQEQAHIRKKFELFTYLRFDMEVTIVTNNHGLMQTMYVPPGIDPPKTKTDNAWDSASNPSVFYQPKSGFPRFTIPFTGLASAYYMFYDGYSTTSMQPENTYGISPTNDMGTLCFRVLDGADDAIVKVYIKPKHTTAWIPRPPRAVQYTHTYSTNYHYRTGTEGNYTLKNRHFIQHRNNIKGLQNVGPSDLHVHTRDAIYTCAHLTQPSDKTILLAYTADLQVDACATEGPDRIPTCDCAVGCYYVKHLDRYFPVTVTAHDWYEIQESQYYPKHIQYNILIGEGPCKPGDCGGKLLCKHGVIGIITAGGEGHVAFTDLRPYSCLAQQQGVVSDYFTQLGGAFGEGFTHNIREHFTNLSTSITDKLTSKVVKWLVRIISALTIMIRNSSDTATVLATLALLGCQSSPWNFLKNKICHWLDIPRPASKQGDSWIKKFTECCNAAKGLEWVAIKIGKFIDWLKEKLLPTVQRKKETLEQCKKLALYEEQCKGFSKSDAQAQQQLILEVAKLKKGLDDLAPLYACENKRASMIRKELQRMTAYHKTHRHEPVCCLIRGPPGCGKSLITSVIARGLTSEAQIYSLPPDPKYFDGYDQQKVVIMDDIGQNPDGKDLSMFCQMVSTTEYIVPMASVEEKGRSFTSEYILASTNLDSLAPPTITIPEAIKRRFFIDVDLVIISKFRNANGLLDTAKALQPCANCPKPACFKQCCPLLCGQAVVLQDRRSKANYPVNAVVQQLLHENSTRRKVKDNLTAIFQGLGDPTPPGFIVDLLSASKDPKVVEYCVEQGWIGKANTSVERDLNYVHYVLNCLGSLILILGTIYVLYKLMCFTQGAYSGLPSPVPKKPELRKATLQGPQHEFVRALIKRNCHVLTTNRGEFNLLGIHDNCAVVPTHAECGDIVNIDGRDIKVLKQQILTNTDDVDTEITLLWLDQNEKFRDIRRFIPEHQQEWCNMHLATNVTKYPMLDVEVGDVVPYGQLNLSGNPTCRLMKYDYPTRPGQCGGVIMNTGNIVAIHVGGNGRVGYGAALLRKYFAVAQGEITKKTQVKEMGLQTVNTPTKTKLQPSVFYHIFPGVKEPAPLHTNDPRLETDLDQAIMAKYKGNLEVEWNDYIQTAVDHYAAQLYTLDINPEPLTLEQAVYGIEHLEPLDLTTSAGYPYATMGIRKKDIVNRTNRDTTKLQQMMDLYGIDLPYITYLKDELRSPEKIKRGKTRAIEAASINDTVQFRMIFGNLFSSFHANPGILTGSAVGCNPDIFWSQLYATLDGHLLAFDYTNYDGSLHPIWFKALGKVLTQLGFPGNLMDKLCKTTHIYKDQCYLVEGGMPSGICGTSIFNTMINNIIIRTLVLETYKSIDLDKLKIVAYGDDVIASYPYPLDSKFIAETASRYGLTITPPDKSDEFKEVSWSNVTFLKRGFQPDQRYKFLIHPVYSMSDVCESIRWTKDPKNTQDHVRSLCLLAWHNGQEKYEDFLAKIRSCNVGKQLYLPPYQSLYTQWIDEFI</sequence>
<evidence type="ECO:0000256" key="13">
    <source>
        <dbReference type="ARBA" id="ARBA00022520"/>
    </source>
</evidence>
<dbReference type="Gene3D" id="2.40.10.10">
    <property type="entry name" value="Trypsin-like serine proteases"/>
    <property type="match status" value="4"/>
</dbReference>
<dbReference type="Pfam" id="PF08727">
    <property type="entry name" value="P3A"/>
    <property type="match status" value="1"/>
</dbReference>
<comment type="function">
    <text evidence="63">Viral protein genome-linked: acts as a primer for viral RNA replication and remains covalently bound to viral genomic RNA. VPg is uridylylated prior to priming replication into VPg-pUpU. The oriI viral genomic sequence may act as a template for this. The VPg-pUpU is then used as primer on the genomic RNA poly(A) by the RNA-dependent RNA polymerase to replicate the viral genome.</text>
</comment>
<evidence type="ECO:0000313" key="69">
    <source>
        <dbReference type="Proteomes" id="UP000174268"/>
    </source>
</evidence>
<evidence type="ECO:0000256" key="10">
    <source>
        <dbReference type="ARBA" id="ARBA00022482"/>
    </source>
</evidence>
<evidence type="ECO:0000256" key="42">
    <source>
        <dbReference type="ARBA" id="ARBA00022890"/>
    </source>
</evidence>
<evidence type="ECO:0000256" key="3">
    <source>
        <dbReference type="ARBA" id="ARBA00004295"/>
    </source>
</evidence>
<comment type="function">
    <text evidence="63">Capsid protein VP1: Forms an icosahedral capsid of pseudo T=3 symmetry with capsid proteins VP2 and VP3. The capsid is 300 Angstroms in diameter, composed of 60 copies of each capsid protein and enclosing the viral positive strand RNA genome. Capsid protein VP1 mainly forms the vertices of the capsid. Capsid protein VP1 interacts with host cell receptor to provide virion attachment to target host cells. This attachment induces virion internalization. Tyrosine kinases are probably involved in the entry process. After binding to its receptor, the capsid undergoes conformational changes. Capsid protein VP1 N-terminus (that contains an amphipathic alpha-helix) and capsid protein VP4 are externalized. Together, they shape a pore in the host membrane through which viral genome is translocated to host cell cytoplasm. After genome has been released, the channel shrinks.</text>
</comment>
<dbReference type="SUPFAM" id="SSF88633">
    <property type="entry name" value="Positive stranded ssRNA viruses"/>
    <property type="match status" value="2"/>
</dbReference>
<feature type="domain" description="Peptidase C3" evidence="67">
    <location>
        <begin position="1513"/>
        <end position="1691"/>
    </location>
</feature>
<dbReference type="Pfam" id="PF00548">
    <property type="entry name" value="Peptidase_C3"/>
    <property type="match status" value="1"/>
</dbReference>
<evidence type="ECO:0000259" key="66">
    <source>
        <dbReference type="PROSITE" id="PS51218"/>
    </source>
</evidence>
<dbReference type="GO" id="GO:0039520">
    <property type="term" value="P:symbiont-mediated activation of host autophagy"/>
    <property type="evidence" value="ECO:0007669"/>
    <property type="project" value="UniProtKB-KW"/>
</dbReference>
<evidence type="ECO:0000256" key="4">
    <source>
        <dbReference type="ARBA" id="ARBA00004328"/>
    </source>
</evidence>
<evidence type="ECO:0000256" key="9">
    <source>
        <dbReference type="ARBA" id="ARBA00022448"/>
    </source>
</evidence>
<evidence type="ECO:0000256" key="58">
    <source>
        <dbReference type="ARBA" id="ARBA00045482"/>
    </source>
</evidence>
<dbReference type="InterPro" id="IPR003593">
    <property type="entry name" value="AAA+_ATPase"/>
</dbReference>
<keyword evidence="26" id="KW-0479">Metal-binding</keyword>
<evidence type="ECO:0000256" key="54">
    <source>
        <dbReference type="ARBA" id="ARBA00023288"/>
    </source>
</evidence>
<evidence type="ECO:0000256" key="15">
    <source>
        <dbReference type="ARBA" id="ARBA00022557"/>
    </source>
</evidence>
<dbReference type="EC" id="3.6.1.15" evidence="63"/>
<dbReference type="EC" id="2.7.7.48" evidence="63"/>
<keyword evidence="49 63" id="KW-1099">Inhibition of host mRNA nuclear export by virus</keyword>
<keyword evidence="33" id="KW-0788">Thiol protease</keyword>
<dbReference type="GO" id="GO:0019062">
    <property type="term" value="P:virion attachment to host cell"/>
    <property type="evidence" value="ECO:0007669"/>
    <property type="project" value="UniProtKB-KW"/>
</dbReference>
<keyword evidence="19 63" id="KW-1162">Viral penetration into host cytoplasm</keyword>
<accession>A0A172GFX9</accession>
<feature type="domain" description="SF3 helicase" evidence="66">
    <location>
        <begin position="1189"/>
        <end position="1348"/>
    </location>
</feature>
<dbReference type="Pfam" id="PF22663">
    <property type="entry name" value="Rhv_5"/>
    <property type="match status" value="1"/>
</dbReference>
<comment type="function">
    <text evidence="63">Protein 3AB: Localizes the viral replication complex to the surface of membranous vesicles. Together with protein 3CD binds the Cis-Active RNA Element (CRE) which is involved in RNA synthesis initiation. Acts as a cofactor to stimulate the activity of 3D polymerase, maybe through a nucleid acid chaperone activity.</text>
</comment>
<comment type="function">
    <text evidence="63">Protease 3C: Major viral protease that mediates proteolytic processing of the polyprotein. Cleaves host EIF5B, contributing to host translation shutoff. Cleaves also host PABPC1, contributing to host translation shutoff.</text>
</comment>
<comment type="catalytic activity">
    <reaction evidence="61 63">
        <text>a ribonucleoside 5'-triphosphate + H2O = a ribonucleoside 5'-diphosphate + phosphate + H(+)</text>
        <dbReference type="Rhea" id="RHEA:23680"/>
        <dbReference type="ChEBI" id="CHEBI:15377"/>
        <dbReference type="ChEBI" id="CHEBI:15378"/>
        <dbReference type="ChEBI" id="CHEBI:43474"/>
        <dbReference type="ChEBI" id="CHEBI:57930"/>
        <dbReference type="ChEBI" id="CHEBI:61557"/>
        <dbReference type="EC" id="3.6.1.15"/>
    </reaction>
</comment>
<keyword evidence="46 63" id="KW-1072">Activation of host autophagy by virus</keyword>
<dbReference type="Gene3D" id="3.30.70.270">
    <property type="match status" value="1"/>
</dbReference>
<dbReference type="GO" id="GO:0006508">
    <property type="term" value="P:proteolysis"/>
    <property type="evidence" value="ECO:0007669"/>
    <property type="project" value="UniProtKB-KW"/>
</dbReference>
<dbReference type="GO" id="GO:0008270">
    <property type="term" value="F:zinc ion binding"/>
    <property type="evidence" value="ECO:0007669"/>
    <property type="project" value="UniProtKB-KW"/>
</dbReference>
<dbReference type="GO" id="GO:0003723">
    <property type="term" value="F:RNA binding"/>
    <property type="evidence" value="ECO:0007669"/>
    <property type="project" value="UniProtKB-KW"/>
</dbReference>
<dbReference type="GO" id="GO:0017111">
    <property type="term" value="F:ribonucleoside triphosphate phosphatase activity"/>
    <property type="evidence" value="ECO:0007669"/>
    <property type="project" value="UniProtKB-EC"/>
</dbReference>
<dbReference type="InterPro" id="IPR007094">
    <property type="entry name" value="RNA-dir_pol_PSvirus"/>
</dbReference>
<evidence type="ECO:0000256" key="38">
    <source>
        <dbReference type="ARBA" id="ARBA00022842"/>
    </source>
</evidence>